<dbReference type="AlphaFoldDB" id="A0A6H9WP10"/>
<dbReference type="GO" id="GO:0005829">
    <property type="term" value="C:cytosol"/>
    <property type="evidence" value="ECO:0007669"/>
    <property type="project" value="TreeGrafter"/>
</dbReference>
<gene>
    <name evidence="4" type="ORF">F8O04_13990</name>
</gene>
<protein>
    <submittedName>
        <fullName evidence="4">LLM class flavin-dependent oxidoreductase</fullName>
    </submittedName>
</protein>
<dbReference type="PANTHER" id="PTHR30137:SF8">
    <property type="entry name" value="BLR5498 PROTEIN"/>
    <property type="match status" value="1"/>
</dbReference>
<dbReference type="Gene3D" id="3.20.20.30">
    <property type="entry name" value="Luciferase-like domain"/>
    <property type="match status" value="1"/>
</dbReference>
<dbReference type="OrthoDB" id="9776438at2"/>
<evidence type="ECO:0000313" key="4">
    <source>
        <dbReference type="EMBL" id="KAB1646839.1"/>
    </source>
</evidence>
<reference evidence="4 5" key="1">
    <citation type="submission" date="2019-09" db="EMBL/GenBank/DDBJ databases">
        <title>Phylogeny of genus Pseudoclavibacter and closely related genus.</title>
        <authorList>
            <person name="Li Y."/>
        </authorList>
    </citation>
    <scope>NUCLEOTIDE SEQUENCE [LARGE SCALE GENOMIC DNA]</scope>
    <source>
        <strain evidence="4 5">EGI 60007</strain>
    </source>
</reference>
<name>A0A6H9WP10_9MICO</name>
<keyword evidence="5" id="KW-1185">Reference proteome</keyword>
<dbReference type="EMBL" id="WBJY01000004">
    <property type="protein sequence ID" value="KAB1646839.1"/>
    <property type="molecule type" value="Genomic_DNA"/>
</dbReference>
<accession>A0A6H9WP10</accession>
<evidence type="ECO:0000313" key="5">
    <source>
        <dbReference type="Proteomes" id="UP000431744"/>
    </source>
</evidence>
<dbReference type="InterPro" id="IPR036661">
    <property type="entry name" value="Luciferase-like_sf"/>
</dbReference>
<dbReference type="InterPro" id="IPR011251">
    <property type="entry name" value="Luciferase-like_dom"/>
</dbReference>
<dbReference type="InterPro" id="IPR050766">
    <property type="entry name" value="Bact_Lucif_Oxidored"/>
</dbReference>
<dbReference type="PANTHER" id="PTHR30137">
    <property type="entry name" value="LUCIFERASE-LIKE MONOOXYGENASE"/>
    <property type="match status" value="1"/>
</dbReference>
<dbReference type="SUPFAM" id="SSF51679">
    <property type="entry name" value="Bacterial luciferase-like"/>
    <property type="match status" value="1"/>
</dbReference>
<dbReference type="GO" id="GO:0004497">
    <property type="term" value="F:monooxygenase activity"/>
    <property type="evidence" value="ECO:0007669"/>
    <property type="project" value="UniProtKB-KW"/>
</dbReference>
<keyword evidence="2" id="KW-0503">Monooxygenase</keyword>
<keyword evidence="1" id="KW-0560">Oxidoreductase</keyword>
<organism evidence="4 5">
    <name type="scientific">Pseudoclavibacter endophyticus</name>
    <dbReference type="NCBI Taxonomy" id="1778590"/>
    <lineage>
        <taxon>Bacteria</taxon>
        <taxon>Bacillati</taxon>
        <taxon>Actinomycetota</taxon>
        <taxon>Actinomycetes</taxon>
        <taxon>Micrococcales</taxon>
        <taxon>Microbacteriaceae</taxon>
        <taxon>Pseudoclavibacter</taxon>
    </lineage>
</organism>
<dbReference type="RefSeq" id="WP_158030005.1">
    <property type="nucleotide sequence ID" value="NZ_BMHG01000002.1"/>
</dbReference>
<dbReference type="Proteomes" id="UP000431744">
    <property type="component" value="Unassembled WGS sequence"/>
</dbReference>
<evidence type="ECO:0000256" key="2">
    <source>
        <dbReference type="ARBA" id="ARBA00023033"/>
    </source>
</evidence>
<evidence type="ECO:0000259" key="3">
    <source>
        <dbReference type="Pfam" id="PF00296"/>
    </source>
</evidence>
<dbReference type="Pfam" id="PF00296">
    <property type="entry name" value="Bac_luciferase"/>
    <property type="match status" value="1"/>
</dbReference>
<proteinExistence type="predicted"/>
<evidence type="ECO:0000256" key="1">
    <source>
        <dbReference type="ARBA" id="ARBA00023002"/>
    </source>
</evidence>
<dbReference type="GO" id="GO:0016705">
    <property type="term" value="F:oxidoreductase activity, acting on paired donors, with incorporation or reduction of molecular oxygen"/>
    <property type="evidence" value="ECO:0007669"/>
    <property type="project" value="InterPro"/>
</dbReference>
<comment type="caution">
    <text evidence="4">The sequence shown here is derived from an EMBL/GenBank/DDBJ whole genome shotgun (WGS) entry which is preliminary data.</text>
</comment>
<feature type="domain" description="Luciferase-like" evidence="3">
    <location>
        <begin position="10"/>
        <end position="305"/>
    </location>
</feature>
<sequence>MRFQLLDIIPYRADPATGHQVSPADRLDQVIETARRAERLGFDAFSVGERHAGAFLSSSPTAVLAAIAAVTTRIRLHTGVTVLSVLDPVRVAEDFATIDQLSRGRLELTIGKGNEVAQFPLFGLEIDDQWELLAEKYELLRLLWREEHVDWPGGEFTRVLRDTTTVPRPYAGPPRVWHGSATTLFSAAVAARHGDPVFSANAIQPLQNYGVLIDHYRSEYARHGHDPRFAFVGAGSGAGGVFIADTERQAIDEYGPTYEGLVAATNVPGNNTIYRDIRHAIADGPMLVGTAEQVAEKIARFHARLGHDLQSISLPTTVPFERQLEILERFATDVIPLLRREFPTTLWGEGDPHADRAEAWGGAPDALVASGTEAGSGATAVPVAVST</sequence>